<feature type="region of interest" description="Disordered" evidence="1">
    <location>
        <begin position="44"/>
        <end position="65"/>
    </location>
</feature>
<comment type="caution">
    <text evidence="3">The sequence shown here is derived from an EMBL/GenBank/DDBJ whole genome shotgun (WGS) entry which is preliminary data.</text>
</comment>
<feature type="transmembrane region" description="Helical" evidence="2">
    <location>
        <begin position="6"/>
        <end position="22"/>
    </location>
</feature>
<dbReference type="EMBL" id="JRLF01000014">
    <property type="protein sequence ID" value="KQB38377.1"/>
    <property type="molecule type" value="Genomic_DNA"/>
</dbReference>
<sequence length="221" mass="25527">MKKKNIIIVTAILTLIAVFFYFKNEKANTLKEYSSNIQKEKSQYGIKKGDSVSNSKLTPDSEQVNEGIEEKIENFPSGKIMRYTSYDDSGKQAYTILFDEKGNIENFKGLPLRETYQNKMAEKRRLKQTVNQNLKVGDTLKYHYLIANIPNSKRNFKIENIGVDNTKAKRTLQKVSKTGIDVKEVLTKKGINTIKAVLTYEFNDKEKNSYTYTEIFEIIVY</sequence>
<evidence type="ECO:0000313" key="3">
    <source>
        <dbReference type="EMBL" id="KQB38377.1"/>
    </source>
</evidence>
<keyword evidence="2" id="KW-1133">Transmembrane helix</keyword>
<dbReference type="OrthoDB" id="1331719at2"/>
<evidence type="ECO:0000313" key="4">
    <source>
        <dbReference type="Proteomes" id="UP000050443"/>
    </source>
</evidence>
<organism evidence="3 4">
    <name type="scientific">Flavobacterium aquidurense</name>
    <dbReference type="NCBI Taxonomy" id="362413"/>
    <lineage>
        <taxon>Bacteria</taxon>
        <taxon>Pseudomonadati</taxon>
        <taxon>Bacteroidota</taxon>
        <taxon>Flavobacteriia</taxon>
        <taxon>Flavobacteriales</taxon>
        <taxon>Flavobacteriaceae</taxon>
        <taxon>Flavobacterium</taxon>
    </lineage>
</organism>
<dbReference type="STRING" id="362413.RC62_1732"/>
<keyword evidence="2" id="KW-0472">Membrane</keyword>
<proteinExistence type="predicted"/>
<evidence type="ECO:0000256" key="2">
    <source>
        <dbReference type="SAM" id="Phobius"/>
    </source>
</evidence>
<gene>
    <name evidence="3" type="ORF">RC62_1732</name>
</gene>
<name>A0A0Q0VXA4_9FLAO</name>
<keyword evidence="2" id="KW-0812">Transmembrane</keyword>
<dbReference type="AlphaFoldDB" id="A0A0Q0VXA4"/>
<evidence type="ECO:0000256" key="1">
    <source>
        <dbReference type="SAM" id="MobiDB-lite"/>
    </source>
</evidence>
<dbReference type="Proteomes" id="UP000050443">
    <property type="component" value="Unassembled WGS sequence"/>
</dbReference>
<feature type="compositionally biased region" description="Polar residues" evidence="1">
    <location>
        <begin position="51"/>
        <end position="64"/>
    </location>
</feature>
<dbReference type="PATRIC" id="fig|362413.3.peg.1685"/>
<protein>
    <submittedName>
        <fullName evidence="3">Uncharacterized protein</fullName>
    </submittedName>
</protein>
<accession>A0A0Q0VXA4</accession>
<reference evidence="3 4" key="1">
    <citation type="submission" date="2014-09" db="EMBL/GenBank/DDBJ databases">
        <title>Genome sequence of Flavobacterium aquidurense RC62.</title>
        <authorList>
            <person name="Kim J.F."/>
            <person name="Kwak M.-J."/>
        </authorList>
    </citation>
    <scope>NUCLEOTIDE SEQUENCE [LARGE SCALE GENOMIC DNA]</scope>
    <source>
        <strain evidence="3 4">RC62</strain>
    </source>
</reference>
<dbReference type="RefSeq" id="WP_055097077.1">
    <property type="nucleotide sequence ID" value="NZ_JRLF01000014.1"/>
</dbReference>